<evidence type="ECO:0000313" key="1">
    <source>
        <dbReference type="EMBL" id="KKM89654.1"/>
    </source>
</evidence>
<name>A0A0F9L4D6_9ZZZZ</name>
<gene>
    <name evidence="1" type="ORF">LCGC14_1246520</name>
</gene>
<sequence>MILSLKKNIKKKKYKIKVVQNLWQVNFRSNFKTASFLILEEGIIGRNFMKPRIKLDDINPLDLSIEKKYEDVWHYNSNKVKTILFLDLNIKYLEHDYEILNYVKRKIFGVKSRI</sequence>
<dbReference type="AlphaFoldDB" id="A0A0F9L4D6"/>
<organism evidence="1">
    <name type="scientific">marine sediment metagenome</name>
    <dbReference type="NCBI Taxonomy" id="412755"/>
    <lineage>
        <taxon>unclassified sequences</taxon>
        <taxon>metagenomes</taxon>
        <taxon>ecological metagenomes</taxon>
    </lineage>
</organism>
<comment type="caution">
    <text evidence="1">The sequence shown here is derived from an EMBL/GenBank/DDBJ whole genome shotgun (WGS) entry which is preliminary data.</text>
</comment>
<dbReference type="EMBL" id="LAZR01006786">
    <property type="protein sequence ID" value="KKM89654.1"/>
    <property type="molecule type" value="Genomic_DNA"/>
</dbReference>
<protein>
    <submittedName>
        <fullName evidence="1">Uncharacterized protein</fullName>
    </submittedName>
</protein>
<reference evidence="1" key="1">
    <citation type="journal article" date="2015" name="Nature">
        <title>Complex archaea that bridge the gap between prokaryotes and eukaryotes.</title>
        <authorList>
            <person name="Spang A."/>
            <person name="Saw J.H."/>
            <person name="Jorgensen S.L."/>
            <person name="Zaremba-Niedzwiedzka K."/>
            <person name="Martijn J."/>
            <person name="Lind A.E."/>
            <person name="van Eijk R."/>
            <person name="Schleper C."/>
            <person name="Guy L."/>
            <person name="Ettema T.J."/>
        </authorList>
    </citation>
    <scope>NUCLEOTIDE SEQUENCE</scope>
</reference>
<accession>A0A0F9L4D6</accession>
<proteinExistence type="predicted"/>